<dbReference type="OrthoDB" id="2439692at2759"/>
<feature type="chain" id="PRO_5040155010" description="DUF7707 domain-containing protein" evidence="2">
    <location>
        <begin position="27"/>
        <end position="201"/>
    </location>
</feature>
<keyword evidence="5" id="KW-1185">Reference proteome</keyword>
<dbReference type="Pfam" id="PF24808">
    <property type="entry name" value="DUF7707"/>
    <property type="match status" value="1"/>
</dbReference>
<evidence type="ECO:0000256" key="1">
    <source>
        <dbReference type="SAM" id="Phobius"/>
    </source>
</evidence>
<reference evidence="4" key="1">
    <citation type="submission" date="2021-11" db="EMBL/GenBank/DDBJ databases">
        <authorList>
            <person name="Herlambang A."/>
            <person name="Guo Y."/>
            <person name="Takashima Y."/>
            <person name="Nishizawa T."/>
        </authorList>
    </citation>
    <scope>NUCLEOTIDE SEQUENCE</scope>
    <source>
        <strain evidence="4">E1425</strain>
    </source>
</reference>
<evidence type="ECO:0000259" key="3">
    <source>
        <dbReference type="Pfam" id="PF24808"/>
    </source>
</evidence>
<keyword evidence="1" id="KW-0472">Membrane</keyword>
<sequence>MIGTVTSRTLRVLAIAIFASAACVAAFDPQSVNNITRLTWCEMQVGFCTNVCQELTNGAQYQLNDCNTESLAYDCICEGNVVPNVTEYTLTIPYFECVTDVQNCIGRCPQSDNGCYSVCKQRNCTAEFPKKYNQTLPTALATPTSTGNFPSGTGLPPSIFGSAASSSRMSPYWATSVGGSSLLGLVVFLTVGVMFADHRSE</sequence>
<keyword evidence="2" id="KW-0732">Signal</keyword>
<keyword evidence="1" id="KW-1133">Transmembrane helix</keyword>
<evidence type="ECO:0000256" key="2">
    <source>
        <dbReference type="SAM" id="SignalP"/>
    </source>
</evidence>
<dbReference type="AlphaFoldDB" id="A0A9P3H287"/>
<reference evidence="4" key="2">
    <citation type="journal article" date="2022" name="Microbiol. Resour. Announc.">
        <title>Whole-Genome Sequence of Entomortierella parvispora E1425, a Mucoromycotan Fungus Associated with Burkholderiaceae-Related Endosymbiotic Bacteria.</title>
        <authorList>
            <person name="Herlambang A."/>
            <person name="Guo Y."/>
            <person name="Takashima Y."/>
            <person name="Narisawa K."/>
            <person name="Ohta H."/>
            <person name="Nishizawa T."/>
        </authorList>
    </citation>
    <scope>NUCLEOTIDE SEQUENCE</scope>
    <source>
        <strain evidence="4">E1425</strain>
    </source>
</reference>
<feature type="transmembrane region" description="Helical" evidence="1">
    <location>
        <begin position="172"/>
        <end position="196"/>
    </location>
</feature>
<dbReference type="EMBL" id="BQFW01000002">
    <property type="protein sequence ID" value="GJJ68705.1"/>
    <property type="molecule type" value="Genomic_DNA"/>
</dbReference>
<dbReference type="Proteomes" id="UP000827284">
    <property type="component" value="Unassembled WGS sequence"/>
</dbReference>
<organism evidence="4 5">
    <name type="scientific">Entomortierella parvispora</name>
    <dbReference type="NCBI Taxonomy" id="205924"/>
    <lineage>
        <taxon>Eukaryota</taxon>
        <taxon>Fungi</taxon>
        <taxon>Fungi incertae sedis</taxon>
        <taxon>Mucoromycota</taxon>
        <taxon>Mortierellomycotina</taxon>
        <taxon>Mortierellomycetes</taxon>
        <taxon>Mortierellales</taxon>
        <taxon>Mortierellaceae</taxon>
        <taxon>Entomortierella</taxon>
    </lineage>
</organism>
<proteinExistence type="predicted"/>
<evidence type="ECO:0000313" key="4">
    <source>
        <dbReference type="EMBL" id="GJJ68705.1"/>
    </source>
</evidence>
<dbReference type="PANTHER" id="PTHR38118:SF2">
    <property type="entry name" value="CDP-ALCOHOL PHOSPHATIDYLTRANSFERASE PROTEIN"/>
    <property type="match status" value="1"/>
</dbReference>
<gene>
    <name evidence="4" type="ORF">EMPS_01051</name>
</gene>
<dbReference type="PANTHER" id="PTHR38118">
    <property type="entry name" value="ANCHORED CELL WALL PROTEIN 11-RELATED"/>
    <property type="match status" value="1"/>
</dbReference>
<name>A0A9P3H287_9FUNG</name>
<feature type="signal peptide" evidence="2">
    <location>
        <begin position="1"/>
        <end position="26"/>
    </location>
</feature>
<feature type="domain" description="DUF7707" evidence="3">
    <location>
        <begin position="26"/>
        <end position="125"/>
    </location>
</feature>
<dbReference type="InterPro" id="IPR056124">
    <property type="entry name" value="DUF7707"/>
</dbReference>
<protein>
    <recommendedName>
        <fullName evidence="3">DUF7707 domain-containing protein</fullName>
    </recommendedName>
</protein>
<comment type="caution">
    <text evidence="4">The sequence shown here is derived from an EMBL/GenBank/DDBJ whole genome shotgun (WGS) entry which is preliminary data.</text>
</comment>
<accession>A0A9P3H287</accession>
<keyword evidence="1" id="KW-0812">Transmembrane</keyword>
<evidence type="ECO:0000313" key="5">
    <source>
        <dbReference type="Proteomes" id="UP000827284"/>
    </source>
</evidence>